<keyword evidence="2" id="KW-0812">Transmembrane</keyword>
<keyword evidence="2" id="KW-0472">Membrane</keyword>
<feature type="transmembrane region" description="Helical" evidence="2">
    <location>
        <begin position="207"/>
        <end position="230"/>
    </location>
</feature>
<evidence type="ECO:0000313" key="5">
    <source>
        <dbReference type="Proteomes" id="UP000242254"/>
    </source>
</evidence>
<accession>A0A2G4SSU6</accession>
<evidence type="ECO:0000256" key="2">
    <source>
        <dbReference type="SAM" id="Phobius"/>
    </source>
</evidence>
<reference evidence="4 5" key="1">
    <citation type="journal article" date="2016" name="Proc. Natl. Acad. Sci. U.S.A.">
        <title>Lipid metabolic changes in an early divergent fungus govern the establishment of a mutualistic symbiosis with endobacteria.</title>
        <authorList>
            <person name="Lastovetsky O.A."/>
            <person name="Gaspar M.L."/>
            <person name="Mondo S.J."/>
            <person name="LaButti K.M."/>
            <person name="Sandor L."/>
            <person name="Grigoriev I.V."/>
            <person name="Henry S.A."/>
            <person name="Pawlowska T.E."/>
        </authorList>
    </citation>
    <scope>NUCLEOTIDE SEQUENCE [LARGE SCALE GENOMIC DNA]</scope>
    <source>
        <strain evidence="4 5">ATCC 52813</strain>
    </source>
</reference>
<feature type="compositionally biased region" description="Low complexity" evidence="1">
    <location>
        <begin position="166"/>
        <end position="202"/>
    </location>
</feature>
<sequence length="352" mass="38917">MYFLIIYCTCLLLFLNHQVTASIIFDKRQAIASRSCGGENNTVAICSPTASSVWYNNTLYEITWKYNNPYFNAYNQVDLYLLYSPSSGQYESVKNWTGLDKSTGVFVPTVDDSWYPQPIKDNSPNVTWTMYFYLVGTGADIQEDLAKIPSSHNQFPPPQPFTLIQSAHNTTHPTSTAPTSSTTQSSPSTLSTNSNNSSQSSNRLPGWAIALICIVSILFIAASIALIWAVRRYKNRKHLAAVTGTGSEHANDEKLLVPDHIALTSAAAPTATHDLSVHSASPPQQNRTLSSTNEKLPVMQQQASLGIHSEANHSSSILSSTDALMIADTFRQFMRKPEWNEDVELNEKKGEK</sequence>
<evidence type="ECO:0000313" key="4">
    <source>
        <dbReference type="EMBL" id="PHZ11466.1"/>
    </source>
</evidence>
<keyword evidence="5" id="KW-1185">Reference proteome</keyword>
<organism evidence="4 5">
    <name type="scientific">Rhizopus microsporus ATCC 52813</name>
    <dbReference type="NCBI Taxonomy" id="1340429"/>
    <lineage>
        <taxon>Eukaryota</taxon>
        <taxon>Fungi</taxon>
        <taxon>Fungi incertae sedis</taxon>
        <taxon>Mucoromycota</taxon>
        <taxon>Mucoromycotina</taxon>
        <taxon>Mucoromycetes</taxon>
        <taxon>Mucorales</taxon>
        <taxon>Mucorineae</taxon>
        <taxon>Rhizopodaceae</taxon>
        <taxon>Rhizopus</taxon>
    </lineage>
</organism>
<dbReference type="EMBL" id="KZ303852">
    <property type="protein sequence ID" value="PHZ11466.1"/>
    <property type="molecule type" value="Genomic_DNA"/>
</dbReference>
<feature type="signal peptide" evidence="3">
    <location>
        <begin position="1"/>
        <end position="21"/>
    </location>
</feature>
<feature type="region of interest" description="Disordered" evidence="1">
    <location>
        <begin position="159"/>
        <end position="202"/>
    </location>
</feature>
<dbReference type="AlphaFoldDB" id="A0A2G4SSU6"/>
<dbReference type="RefSeq" id="XP_023465174.1">
    <property type="nucleotide sequence ID" value="XM_023610356.1"/>
</dbReference>
<dbReference type="GeneID" id="35441346"/>
<dbReference type="Proteomes" id="UP000242254">
    <property type="component" value="Unassembled WGS sequence"/>
</dbReference>
<name>A0A2G4SSU6_RHIZD</name>
<dbReference type="STRING" id="1340429.A0A2G4SSU6"/>
<evidence type="ECO:0008006" key="6">
    <source>
        <dbReference type="Google" id="ProtNLM"/>
    </source>
</evidence>
<evidence type="ECO:0000256" key="1">
    <source>
        <dbReference type="SAM" id="MobiDB-lite"/>
    </source>
</evidence>
<gene>
    <name evidence="4" type="ORF">RHIMIDRAFT_24688</name>
</gene>
<keyword evidence="2" id="KW-1133">Transmembrane helix</keyword>
<keyword evidence="3" id="KW-0732">Signal</keyword>
<evidence type="ECO:0000256" key="3">
    <source>
        <dbReference type="SAM" id="SignalP"/>
    </source>
</evidence>
<feature type="chain" id="PRO_5013915460" description="Mid2 domain-containing protein" evidence="3">
    <location>
        <begin position="22"/>
        <end position="352"/>
    </location>
</feature>
<protein>
    <recommendedName>
        <fullName evidence="6">Mid2 domain-containing protein</fullName>
    </recommendedName>
</protein>
<proteinExistence type="predicted"/>